<reference evidence="1 2" key="1">
    <citation type="submission" date="2018-09" db="EMBL/GenBank/DDBJ databases">
        <title>Murine metabolic-syndrome-specific gut microbial biobank.</title>
        <authorList>
            <person name="Liu C."/>
        </authorList>
    </citation>
    <scope>NUCLEOTIDE SEQUENCE [LARGE SCALE GENOMIC DNA]</scope>
    <source>
        <strain evidence="1 2">C-30</strain>
    </source>
</reference>
<evidence type="ECO:0000313" key="2">
    <source>
        <dbReference type="Proteomes" id="UP000289316"/>
    </source>
</evidence>
<organism evidence="1 2">
    <name type="scientific">Ligilactobacillus murinus</name>
    <dbReference type="NCBI Taxonomy" id="1622"/>
    <lineage>
        <taxon>Bacteria</taxon>
        <taxon>Bacillati</taxon>
        <taxon>Bacillota</taxon>
        <taxon>Bacilli</taxon>
        <taxon>Lactobacillales</taxon>
        <taxon>Lactobacillaceae</taxon>
        <taxon>Ligilactobacillus</taxon>
    </lineage>
</organism>
<sequence length="91" mass="10266">MQVDNKEAKKALAVFRETLLNLGIEDFVLSTLTEDQDGKVQYQTVFGGDEVTIAHILMNLEEETPDEVQDHIAKHKLIKVLKILEGDSDEL</sequence>
<name>A0A4Q2AMA9_9LACO</name>
<dbReference type="AlphaFoldDB" id="A0A4Q2AMA9"/>
<protein>
    <submittedName>
        <fullName evidence="1">Uncharacterized protein</fullName>
    </submittedName>
</protein>
<comment type="caution">
    <text evidence="1">The sequence shown here is derived from an EMBL/GenBank/DDBJ whole genome shotgun (WGS) entry which is preliminary data.</text>
</comment>
<dbReference type="EMBL" id="QZFR01000056">
    <property type="protein sequence ID" value="RXV70685.1"/>
    <property type="molecule type" value="Genomic_DNA"/>
</dbReference>
<accession>A0A4Q2AMA9</accession>
<gene>
    <name evidence="1" type="ORF">D6C19_07815</name>
</gene>
<dbReference type="RefSeq" id="WP_119448339.1">
    <property type="nucleotide sequence ID" value="NZ_JAASIZ010000043.1"/>
</dbReference>
<proteinExistence type="predicted"/>
<dbReference type="Proteomes" id="UP000289316">
    <property type="component" value="Unassembled WGS sequence"/>
</dbReference>
<evidence type="ECO:0000313" key="1">
    <source>
        <dbReference type="EMBL" id="RXV70685.1"/>
    </source>
</evidence>